<keyword evidence="3" id="KW-1185">Reference proteome</keyword>
<dbReference type="InterPro" id="IPR001173">
    <property type="entry name" value="Glyco_trans_2-like"/>
</dbReference>
<comment type="caution">
    <text evidence="2">The sequence shown here is derived from an EMBL/GenBank/DDBJ whole genome shotgun (WGS) entry which is preliminary data.</text>
</comment>
<name>A0A4Y8WPB6_9PORP</name>
<feature type="domain" description="Glycosyltransferase 2-like" evidence="1">
    <location>
        <begin position="8"/>
        <end position="142"/>
    </location>
</feature>
<dbReference type="PANTHER" id="PTHR22916:SF3">
    <property type="entry name" value="UDP-GLCNAC:BETAGAL BETA-1,3-N-ACETYLGLUCOSAMINYLTRANSFERASE-LIKE PROTEIN 1"/>
    <property type="match status" value="1"/>
</dbReference>
<dbReference type="CDD" id="cd06433">
    <property type="entry name" value="GT_2_WfgS_like"/>
    <property type="match status" value="1"/>
</dbReference>
<evidence type="ECO:0000259" key="1">
    <source>
        <dbReference type="Pfam" id="PF00535"/>
    </source>
</evidence>
<dbReference type="Gene3D" id="3.90.550.10">
    <property type="entry name" value="Spore Coat Polysaccharide Biosynthesis Protein SpsA, Chain A"/>
    <property type="match status" value="1"/>
</dbReference>
<dbReference type="PANTHER" id="PTHR22916">
    <property type="entry name" value="GLYCOSYLTRANSFERASE"/>
    <property type="match status" value="1"/>
</dbReference>
<dbReference type="SUPFAM" id="SSF53448">
    <property type="entry name" value="Nucleotide-diphospho-sugar transferases"/>
    <property type="match status" value="1"/>
</dbReference>
<proteinExistence type="predicted"/>
<dbReference type="OrthoDB" id="9788101at2"/>
<reference evidence="2 3" key="1">
    <citation type="submission" date="2019-03" db="EMBL/GenBank/DDBJ databases">
        <title>Porphyromonas levii Isolated from the Uterus of Dairy Cows.</title>
        <authorList>
            <person name="Francis A.M."/>
        </authorList>
    </citation>
    <scope>NUCLEOTIDE SEQUENCE [LARGE SCALE GENOMIC DNA]</scope>
    <source>
        <strain evidence="2 3">AF5678</strain>
    </source>
</reference>
<evidence type="ECO:0000313" key="3">
    <source>
        <dbReference type="Proteomes" id="UP000297225"/>
    </source>
</evidence>
<dbReference type="Proteomes" id="UP000297225">
    <property type="component" value="Unassembled WGS sequence"/>
</dbReference>
<dbReference type="Pfam" id="PF00535">
    <property type="entry name" value="Glycos_transf_2"/>
    <property type="match status" value="1"/>
</dbReference>
<dbReference type="GO" id="GO:0016758">
    <property type="term" value="F:hexosyltransferase activity"/>
    <property type="evidence" value="ECO:0007669"/>
    <property type="project" value="UniProtKB-ARBA"/>
</dbReference>
<dbReference type="STRING" id="1122973.GCA_000379925_00334"/>
<protein>
    <submittedName>
        <fullName evidence="2">Glycosyltransferase</fullName>
    </submittedName>
</protein>
<dbReference type="InterPro" id="IPR029044">
    <property type="entry name" value="Nucleotide-diphossugar_trans"/>
</dbReference>
<evidence type="ECO:0000313" key="2">
    <source>
        <dbReference type="EMBL" id="TFH94863.1"/>
    </source>
</evidence>
<sequence length="245" mass="28373">MQGRKRISVVTICYNAYEELQYTLRSVAEQSYPFIEYIVVDGASTDGSNELFESYRADIDVLISEPDKGIYDAMNKGIKAATGDYLCFMNAGDTFHSTTTLEEVFAQVGTNHPDVIYGETDLVDTVRRFLRHRRLSAPLVLTKDSFLRGMLVCHQSFYPRRELAPLYNLSYRFSSDFDWCIRILKQSQRNHNTHLVLTDYLSEGVTTQNHKASLRERFQIMRYHYGLARTLLAHAYILLRSILKR</sequence>
<dbReference type="AlphaFoldDB" id="A0A4Y8WPB6"/>
<gene>
    <name evidence="2" type="ORF">E4P47_05895</name>
</gene>
<dbReference type="RefSeq" id="WP_134849335.1">
    <property type="nucleotide sequence ID" value="NZ_CP197400.1"/>
</dbReference>
<accession>A0A4Y8WPB6</accession>
<dbReference type="EMBL" id="SPNC01000080">
    <property type="protein sequence ID" value="TFH94863.1"/>
    <property type="molecule type" value="Genomic_DNA"/>
</dbReference>
<keyword evidence="2" id="KW-0808">Transferase</keyword>
<organism evidence="2 3">
    <name type="scientific">Porphyromonas levii</name>
    <dbReference type="NCBI Taxonomy" id="28114"/>
    <lineage>
        <taxon>Bacteria</taxon>
        <taxon>Pseudomonadati</taxon>
        <taxon>Bacteroidota</taxon>
        <taxon>Bacteroidia</taxon>
        <taxon>Bacteroidales</taxon>
        <taxon>Porphyromonadaceae</taxon>
        <taxon>Porphyromonas</taxon>
    </lineage>
</organism>